<dbReference type="InterPro" id="IPR011868">
    <property type="entry name" value="ModC_ABC_ATP-bd"/>
</dbReference>
<keyword evidence="3 9" id="KW-0500">Molybdenum</keyword>
<sequence>MSMIEVRLQLNYSGFALDVDLKLPGRGVTALYGHSGSGKTTCLRCIAGLERAGDGFVQINDQVWQDSRNGVFVPPHKRALGYVFQEASLFPHLSVLANLEFGLKRIPKGQRRVDLAHATQLLGIGHLLDRHPQHLSGGERQRVGIARALLTSPQLLLMDEPLAALDSQRKGEILPYLERLHDQLEIPVLYVSHAQDEVARLADHIVLLSEGKALASGPIGETLARLDLPLARGDDAGVVINGTVSSHDAHYQLLTLQLPDSPLQMRVAHAPLDLGKHLRFKVQARDVSLSLQPGEHSSILNCLPVTVTQEIPADNSAHVLVRLDAAGTPLLARITRYSRDQLQVHPGQALWAQIKAVAVLA</sequence>
<keyword evidence="5" id="KW-0547">Nucleotide-binding</keyword>
<dbReference type="GeneID" id="55541159"/>
<evidence type="ECO:0000256" key="8">
    <source>
        <dbReference type="ARBA" id="ARBA00023136"/>
    </source>
</evidence>
<keyword evidence="4" id="KW-0997">Cell inner membrane</keyword>
<dbReference type="InterPro" id="IPR008995">
    <property type="entry name" value="Mo/tungstate-bd_C_term_dom"/>
</dbReference>
<reference evidence="12 13" key="1">
    <citation type="submission" date="2019-11" db="EMBL/GenBank/DDBJ databases">
        <title>Epiphytic Pseudomonas syringae from cherry orchards.</title>
        <authorList>
            <person name="Hulin M.T."/>
        </authorList>
    </citation>
    <scope>NUCLEOTIDE SEQUENCE [LARGE SCALE GENOMIC DNA]</scope>
    <source>
        <strain evidence="12 13">PA-6-9F</strain>
    </source>
</reference>
<accession>A0AAW5A310</accession>
<dbReference type="GO" id="GO:0015098">
    <property type="term" value="F:molybdate ion transmembrane transporter activity"/>
    <property type="evidence" value="ECO:0007669"/>
    <property type="project" value="InterPro"/>
</dbReference>
<dbReference type="InterPro" id="IPR027417">
    <property type="entry name" value="P-loop_NTPase"/>
</dbReference>
<evidence type="ECO:0000256" key="4">
    <source>
        <dbReference type="ARBA" id="ARBA00022519"/>
    </source>
</evidence>
<evidence type="ECO:0000259" key="10">
    <source>
        <dbReference type="PROSITE" id="PS50893"/>
    </source>
</evidence>
<dbReference type="Proteomes" id="UP000814172">
    <property type="component" value="Unassembled WGS sequence"/>
</dbReference>
<evidence type="ECO:0000256" key="6">
    <source>
        <dbReference type="ARBA" id="ARBA00022840"/>
    </source>
</evidence>
<dbReference type="Pfam" id="PF03459">
    <property type="entry name" value="TOBE"/>
    <property type="match status" value="1"/>
</dbReference>
<dbReference type="GO" id="GO:0140359">
    <property type="term" value="F:ABC-type transporter activity"/>
    <property type="evidence" value="ECO:0007669"/>
    <property type="project" value="InterPro"/>
</dbReference>
<keyword evidence="7" id="KW-1278">Translocase</keyword>
<dbReference type="InterPro" id="IPR003593">
    <property type="entry name" value="AAA+_ATPase"/>
</dbReference>
<evidence type="ECO:0000256" key="9">
    <source>
        <dbReference type="PROSITE-ProRule" id="PRU01213"/>
    </source>
</evidence>
<dbReference type="EMBL" id="WKEW01000047">
    <property type="protein sequence ID" value="MCF5058282.1"/>
    <property type="molecule type" value="Genomic_DNA"/>
</dbReference>
<organism evidence="12 13">
    <name type="scientific">Pseudomonas proteolytica</name>
    <dbReference type="NCBI Taxonomy" id="219574"/>
    <lineage>
        <taxon>Bacteria</taxon>
        <taxon>Pseudomonadati</taxon>
        <taxon>Pseudomonadota</taxon>
        <taxon>Gammaproteobacteria</taxon>
        <taxon>Pseudomonadales</taxon>
        <taxon>Pseudomonadaceae</taxon>
        <taxon>Pseudomonas</taxon>
    </lineage>
</organism>
<dbReference type="InterPro" id="IPR005116">
    <property type="entry name" value="Transp-assoc_OB_typ1"/>
</dbReference>
<dbReference type="GO" id="GO:0005524">
    <property type="term" value="F:ATP binding"/>
    <property type="evidence" value="ECO:0007669"/>
    <property type="project" value="UniProtKB-KW"/>
</dbReference>
<keyword evidence="13" id="KW-1185">Reference proteome</keyword>
<evidence type="ECO:0000256" key="2">
    <source>
        <dbReference type="ARBA" id="ARBA00022475"/>
    </source>
</evidence>
<dbReference type="Gene3D" id="3.40.50.300">
    <property type="entry name" value="P-loop containing nucleotide triphosphate hydrolases"/>
    <property type="match status" value="1"/>
</dbReference>
<dbReference type="SMART" id="SM00382">
    <property type="entry name" value="AAA"/>
    <property type="match status" value="1"/>
</dbReference>
<dbReference type="SUPFAM" id="SSF50331">
    <property type="entry name" value="MOP-like"/>
    <property type="match status" value="1"/>
</dbReference>
<keyword evidence="2" id="KW-1003">Cell membrane</keyword>
<keyword evidence="1" id="KW-0813">Transport</keyword>
<dbReference type="InterPro" id="IPR050334">
    <property type="entry name" value="Molybdenum_import_ModC"/>
</dbReference>
<dbReference type="Pfam" id="PF00005">
    <property type="entry name" value="ABC_tran"/>
    <property type="match status" value="1"/>
</dbReference>
<dbReference type="AlphaFoldDB" id="A0AAW5A310"/>
<protein>
    <submittedName>
        <fullName evidence="12">Molybdenum ABC transporter ATP-binding protein</fullName>
    </submittedName>
</protein>
<dbReference type="PROSITE" id="PS50893">
    <property type="entry name" value="ABC_TRANSPORTER_2"/>
    <property type="match status" value="1"/>
</dbReference>
<dbReference type="PROSITE" id="PS00211">
    <property type="entry name" value="ABC_TRANSPORTER_1"/>
    <property type="match status" value="1"/>
</dbReference>
<evidence type="ECO:0000256" key="5">
    <source>
        <dbReference type="ARBA" id="ARBA00022741"/>
    </source>
</evidence>
<evidence type="ECO:0000313" key="12">
    <source>
        <dbReference type="EMBL" id="MCF5058282.1"/>
    </source>
</evidence>
<keyword evidence="6 12" id="KW-0067">ATP-binding</keyword>
<gene>
    <name evidence="12" type="primary">modC</name>
    <name evidence="12" type="ORF">GIW75_15135</name>
</gene>
<keyword evidence="8" id="KW-0472">Membrane</keyword>
<evidence type="ECO:0000259" key="11">
    <source>
        <dbReference type="PROSITE" id="PS51866"/>
    </source>
</evidence>
<dbReference type="PANTHER" id="PTHR43514">
    <property type="entry name" value="ABC TRANSPORTER I FAMILY MEMBER 10"/>
    <property type="match status" value="1"/>
</dbReference>
<dbReference type="NCBIfam" id="TIGR02142">
    <property type="entry name" value="modC_ABC"/>
    <property type="match status" value="1"/>
</dbReference>
<evidence type="ECO:0000256" key="3">
    <source>
        <dbReference type="ARBA" id="ARBA00022505"/>
    </source>
</evidence>
<name>A0AAW5A310_9PSED</name>
<dbReference type="GO" id="GO:0016020">
    <property type="term" value="C:membrane"/>
    <property type="evidence" value="ECO:0007669"/>
    <property type="project" value="InterPro"/>
</dbReference>
<dbReference type="InterPro" id="IPR017871">
    <property type="entry name" value="ABC_transporter-like_CS"/>
</dbReference>
<dbReference type="Gene3D" id="2.40.50.100">
    <property type="match status" value="1"/>
</dbReference>
<dbReference type="RefSeq" id="WP_092236331.1">
    <property type="nucleotide sequence ID" value="NZ_FNTR01000004.1"/>
</dbReference>
<dbReference type="PANTHER" id="PTHR43514:SF10">
    <property type="entry name" value="MOLYBDENUM IMPORT ATP-BINDING PROTEIN MODC 2"/>
    <property type="match status" value="1"/>
</dbReference>
<dbReference type="InterPro" id="IPR003439">
    <property type="entry name" value="ABC_transporter-like_ATP-bd"/>
</dbReference>
<dbReference type="GO" id="GO:0016887">
    <property type="term" value="F:ATP hydrolysis activity"/>
    <property type="evidence" value="ECO:0007669"/>
    <property type="project" value="InterPro"/>
</dbReference>
<dbReference type="SUPFAM" id="SSF52540">
    <property type="entry name" value="P-loop containing nucleoside triphosphate hydrolases"/>
    <property type="match status" value="1"/>
</dbReference>
<feature type="domain" description="Mop" evidence="11">
    <location>
        <begin position="296"/>
        <end position="361"/>
    </location>
</feature>
<dbReference type="InterPro" id="IPR004606">
    <property type="entry name" value="Mop_domain"/>
</dbReference>
<dbReference type="PROSITE" id="PS51866">
    <property type="entry name" value="MOP"/>
    <property type="match status" value="1"/>
</dbReference>
<feature type="domain" description="ABC transporter" evidence="10">
    <location>
        <begin position="1"/>
        <end position="235"/>
    </location>
</feature>
<evidence type="ECO:0000313" key="13">
    <source>
        <dbReference type="Proteomes" id="UP000814172"/>
    </source>
</evidence>
<evidence type="ECO:0000256" key="7">
    <source>
        <dbReference type="ARBA" id="ARBA00022967"/>
    </source>
</evidence>
<comment type="caution">
    <text evidence="12">The sequence shown here is derived from an EMBL/GenBank/DDBJ whole genome shotgun (WGS) entry which is preliminary data.</text>
</comment>
<proteinExistence type="predicted"/>
<evidence type="ECO:0000256" key="1">
    <source>
        <dbReference type="ARBA" id="ARBA00022448"/>
    </source>
</evidence>